<comment type="caution">
    <text evidence="4">The sequence shown here is derived from an EMBL/GenBank/DDBJ whole genome shotgun (WGS) entry which is preliminary data.</text>
</comment>
<dbReference type="InterPro" id="IPR042303">
    <property type="entry name" value="Malonyl_CoA_deC_C_sf"/>
</dbReference>
<gene>
    <name evidence="4" type="ORF">GMJLKIPL_3351</name>
</gene>
<evidence type="ECO:0000313" key="5">
    <source>
        <dbReference type="Proteomes" id="UP001055153"/>
    </source>
</evidence>
<dbReference type="Pfam" id="PF05292">
    <property type="entry name" value="MCD"/>
    <property type="match status" value="1"/>
</dbReference>
<sequence length="517" mass="56998">MTDRGAKLWGRRTPPPAAAEAETYLSGGEAPAGELPATGRRQGWQQGDMVAISFLGDLLQSITDRGRGLIPFGRGEALSRASVPDLVKLCEDLISRRGEASGVALARIILDRYATFTPAERHDFLRRIAVDFGADATEVESAIVAYRTAPSRATLGRLHEAAEPRSQELIRRLNLARDGTLALVRMREDLFTLRDSLKAGKEHDPALVDAVASLDSDFEHLFASWFNRGFLVLHRIDWTTPAHILEKIIRYEAVHEISGWDDLRRRIEPPDRRCFAFFHPALVDEPLIFVEVALTTGIASAIGPILAGERQPMASREATAAIFYSISNCQKGLAGVTFGNFLIKQVVEDLCREMPALKTFVTLSPVPGFRSWLDGERRADVPQGLTREDVETLRLLDRPGWHADKASAEAVRKALIPAAAYYFLRAKTPRGKPVDPVARFHLGNGARLERLNHLGDVSPKGLAQSHGLMVNYLYDLAAIEKNHETYANLGTVSASIAVNRELRQNLPPAKSDKLADA</sequence>
<dbReference type="InterPro" id="IPR038917">
    <property type="entry name" value="Malonyl_CoA_deC"/>
</dbReference>
<dbReference type="Pfam" id="PF17408">
    <property type="entry name" value="MCD_N"/>
    <property type="match status" value="1"/>
</dbReference>
<dbReference type="EMBL" id="BPQQ01000037">
    <property type="protein sequence ID" value="GJE01421.1"/>
    <property type="molecule type" value="Genomic_DNA"/>
</dbReference>
<evidence type="ECO:0000256" key="1">
    <source>
        <dbReference type="SAM" id="MobiDB-lite"/>
    </source>
</evidence>
<evidence type="ECO:0000313" key="4">
    <source>
        <dbReference type="EMBL" id="GJE01421.1"/>
    </source>
</evidence>
<dbReference type="InterPro" id="IPR007956">
    <property type="entry name" value="Malonyl_CoA_deC_C"/>
</dbReference>
<organism evidence="4 5">
    <name type="scientific">Methylobacterium isbiliense</name>
    <dbReference type="NCBI Taxonomy" id="315478"/>
    <lineage>
        <taxon>Bacteria</taxon>
        <taxon>Pseudomonadati</taxon>
        <taxon>Pseudomonadota</taxon>
        <taxon>Alphaproteobacteria</taxon>
        <taxon>Hyphomicrobiales</taxon>
        <taxon>Methylobacteriaceae</taxon>
        <taxon>Methylobacterium</taxon>
    </lineage>
</organism>
<dbReference type="InterPro" id="IPR038351">
    <property type="entry name" value="MCD_N_sf"/>
</dbReference>
<reference evidence="4" key="1">
    <citation type="journal article" date="2021" name="Front. Microbiol.">
        <title>Comprehensive Comparative Genomics and Phenotyping of Methylobacterium Species.</title>
        <authorList>
            <person name="Alessa O."/>
            <person name="Ogura Y."/>
            <person name="Fujitani Y."/>
            <person name="Takami H."/>
            <person name="Hayashi T."/>
            <person name="Sahin N."/>
            <person name="Tani A."/>
        </authorList>
    </citation>
    <scope>NUCLEOTIDE SEQUENCE</scope>
    <source>
        <strain evidence="4">DSM 17168</strain>
    </source>
</reference>
<feature type="region of interest" description="Disordered" evidence="1">
    <location>
        <begin position="1"/>
        <end position="20"/>
    </location>
</feature>
<keyword evidence="5" id="KW-1185">Reference proteome</keyword>
<accession>A0ABQ4SDX7</accession>
<dbReference type="Proteomes" id="UP001055153">
    <property type="component" value="Unassembled WGS sequence"/>
</dbReference>
<evidence type="ECO:0000259" key="3">
    <source>
        <dbReference type="Pfam" id="PF17408"/>
    </source>
</evidence>
<dbReference type="Gene3D" id="3.40.630.150">
    <property type="entry name" value="Malonyl-CoA decarboxylase, catalytic domain"/>
    <property type="match status" value="1"/>
</dbReference>
<reference evidence="4" key="2">
    <citation type="submission" date="2021-08" db="EMBL/GenBank/DDBJ databases">
        <authorList>
            <person name="Tani A."/>
            <person name="Ola A."/>
            <person name="Ogura Y."/>
            <person name="Katsura K."/>
            <person name="Hayashi T."/>
        </authorList>
    </citation>
    <scope>NUCLEOTIDE SEQUENCE</scope>
    <source>
        <strain evidence="4">DSM 17168</strain>
    </source>
</reference>
<feature type="domain" description="Malonyl-CoA decarboxylase N-terminal" evidence="3">
    <location>
        <begin position="132"/>
        <end position="226"/>
    </location>
</feature>
<dbReference type="PANTHER" id="PTHR28641">
    <property type="match status" value="1"/>
</dbReference>
<proteinExistence type="predicted"/>
<evidence type="ECO:0008006" key="6">
    <source>
        <dbReference type="Google" id="ProtNLM"/>
    </source>
</evidence>
<dbReference type="InterPro" id="IPR035372">
    <property type="entry name" value="MCD_N"/>
</dbReference>
<dbReference type="PANTHER" id="PTHR28641:SF1">
    <property type="entry name" value="MALONYL-COA DECARBOXYLASE, MITOCHONDRIAL"/>
    <property type="match status" value="1"/>
</dbReference>
<protein>
    <recommendedName>
        <fullName evidence="6">Malonyl-CoA decarboxylase</fullName>
    </recommendedName>
</protein>
<name>A0ABQ4SDX7_9HYPH</name>
<feature type="domain" description="Malonyl-CoA decarboxylase C-terminal" evidence="2">
    <location>
        <begin position="229"/>
        <end position="475"/>
    </location>
</feature>
<dbReference type="Gene3D" id="1.20.140.90">
    <property type="entry name" value="Malonyl-CoA decarboxylase, oligemerization domain"/>
    <property type="match status" value="1"/>
</dbReference>
<evidence type="ECO:0000259" key="2">
    <source>
        <dbReference type="Pfam" id="PF05292"/>
    </source>
</evidence>